<gene>
    <name evidence="2" type="ORF">LTR24_009110</name>
</gene>
<feature type="transmembrane region" description="Helical" evidence="1">
    <location>
        <begin position="199"/>
        <end position="221"/>
    </location>
</feature>
<name>A0ABR0JXY8_9EURO</name>
<keyword evidence="1" id="KW-0472">Membrane</keyword>
<accession>A0ABR0JXY8</accession>
<protein>
    <submittedName>
        <fullName evidence="2">Uncharacterized protein</fullName>
    </submittedName>
</protein>
<organism evidence="2 3">
    <name type="scientific">Lithohypha guttulata</name>
    <dbReference type="NCBI Taxonomy" id="1690604"/>
    <lineage>
        <taxon>Eukaryota</taxon>
        <taxon>Fungi</taxon>
        <taxon>Dikarya</taxon>
        <taxon>Ascomycota</taxon>
        <taxon>Pezizomycotina</taxon>
        <taxon>Eurotiomycetes</taxon>
        <taxon>Chaetothyriomycetidae</taxon>
        <taxon>Chaetothyriales</taxon>
        <taxon>Trichomeriaceae</taxon>
        <taxon>Lithohypha</taxon>
    </lineage>
</organism>
<keyword evidence="3" id="KW-1185">Reference proteome</keyword>
<sequence length="275" mass="30585">MDAEEIEQLWKELIAAKVWDLVSKDGLPMRHSVQGQGTQPPNDSNEPTLWLDTVVKKKLRVVISNQQNHPFVYLTPQQWLDWYSQLYSATIAIATLGAGFTFSLIFSSLESPADGDTQYVRRCIMTSWMLFVLGLGWSSFCALMVSVNRTKMLEELASGKKWYKQGFSFFNTLSILVAQLLPIGAFLSSAEAVRHYHDALGVASLALISGVGRLVVGFWLGQNSYPATHYWPILSLTRACACAFLLRSTGHGEDTADDAYVHAEESAAEVCLDCY</sequence>
<reference evidence="2 3" key="1">
    <citation type="submission" date="2023-08" db="EMBL/GenBank/DDBJ databases">
        <title>Black Yeasts Isolated from many extreme environments.</title>
        <authorList>
            <person name="Coleine C."/>
            <person name="Stajich J.E."/>
            <person name="Selbmann L."/>
        </authorList>
    </citation>
    <scope>NUCLEOTIDE SEQUENCE [LARGE SCALE GENOMIC DNA]</scope>
    <source>
        <strain evidence="2 3">CCFEE 5885</strain>
    </source>
</reference>
<comment type="caution">
    <text evidence="2">The sequence shown here is derived from an EMBL/GenBank/DDBJ whole genome shotgun (WGS) entry which is preliminary data.</text>
</comment>
<dbReference type="Proteomes" id="UP001345013">
    <property type="component" value="Unassembled WGS sequence"/>
</dbReference>
<dbReference type="EMBL" id="JAVRRG010000182">
    <property type="protein sequence ID" value="KAK5079605.1"/>
    <property type="molecule type" value="Genomic_DNA"/>
</dbReference>
<evidence type="ECO:0000313" key="3">
    <source>
        <dbReference type="Proteomes" id="UP001345013"/>
    </source>
</evidence>
<evidence type="ECO:0000313" key="2">
    <source>
        <dbReference type="EMBL" id="KAK5079605.1"/>
    </source>
</evidence>
<evidence type="ECO:0000256" key="1">
    <source>
        <dbReference type="SAM" id="Phobius"/>
    </source>
</evidence>
<keyword evidence="1" id="KW-0812">Transmembrane</keyword>
<feature type="transmembrane region" description="Helical" evidence="1">
    <location>
        <begin position="86"/>
        <end position="107"/>
    </location>
</feature>
<feature type="transmembrane region" description="Helical" evidence="1">
    <location>
        <begin position="128"/>
        <end position="147"/>
    </location>
</feature>
<keyword evidence="1" id="KW-1133">Transmembrane helix</keyword>
<feature type="transmembrane region" description="Helical" evidence="1">
    <location>
        <begin position="167"/>
        <end position="187"/>
    </location>
</feature>
<proteinExistence type="predicted"/>